<dbReference type="InterPro" id="IPR036291">
    <property type="entry name" value="NAD(P)-bd_dom_sf"/>
</dbReference>
<protein>
    <recommendedName>
        <fullName evidence="5">Retinol dehydrogenase 11</fullName>
    </recommendedName>
</protein>
<organism evidence="3 4">
    <name type="scientific">Aquatica leii</name>
    <dbReference type="NCBI Taxonomy" id="1421715"/>
    <lineage>
        <taxon>Eukaryota</taxon>
        <taxon>Metazoa</taxon>
        <taxon>Ecdysozoa</taxon>
        <taxon>Arthropoda</taxon>
        <taxon>Hexapoda</taxon>
        <taxon>Insecta</taxon>
        <taxon>Pterygota</taxon>
        <taxon>Neoptera</taxon>
        <taxon>Endopterygota</taxon>
        <taxon>Coleoptera</taxon>
        <taxon>Polyphaga</taxon>
        <taxon>Elateriformia</taxon>
        <taxon>Elateroidea</taxon>
        <taxon>Lampyridae</taxon>
        <taxon>Luciolinae</taxon>
        <taxon>Aquatica</taxon>
    </lineage>
</organism>
<gene>
    <name evidence="3" type="ORF">RN001_015213</name>
</gene>
<accession>A0AAN7PPD2</accession>
<dbReference type="Pfam" id="PF00106">
    <property type="entry name" value="adh_short"/>
    <property type="match status" value="1"/>
</dbReference>
<feature type="signal peptide" evidence="2">
    <location>
        <begin position="1"/>
        <end position="20"/>
    </location>
</feature>
<name>A0AAN7PPD2_9COLE</name>
<evidence type="ECO:0000256" key="2">
    <source>
        <dbReference type="SAM" id="SignalP"/>
    </source>
</evidence>
<evidence type="ECO:0008006" key="5">
    <source>
        <dbReference type="Google" id="ProtNLM"/>
    </source>
</evidence>
<keyword evidence="2" id="KW-0732">Signal</keyword>
<dbReference type="GO" id="GO:0016491">
    <property type="term" value="F:oxidoreductase activity"/>
    <property type="evidence" value="ECO:0007669"/>
    <property type="project" value="UniProtKB-KW"/>
</dbReference>
<dbReference type="AlphaFoldDB" id="A0AAN7PPD2"/>
<dbReference type="PRINTS" id="PR00081">
    <property type="entry name" value="GDHRDH"/>
</dbReference>
<proteinExistence type="predicted"/>
<dbReference type="Gene3D" id="3.40.50.720">
    <property type="entry name" value="NAD(P)-binding Rossmann-like Domain"/>
    <property type="match status" value="1"/>
</dbReference>
<dbReference type="PANTHER" id="PTHR43157:SF31">
    <property type="entry name" value="PHOSPHATIDYLINOSITOL-GLYCAN BIOSYNTHESIS CLASS F PROTEIN"/>
    <property type="match status" value="1"/>
</dbReference>
<feature type="chain" id="PRO_5042857521" description="Retinol dehydrogenase 11" evidence="2">
    <location>
        <begin position="21"/>
        <end position="325"/>
    </location>
</feature>
<evidence type="ECO:0000313" key="3">
    <source>
        <dbReference type="EMBL" id="KAK4873184.1"/>
    </source>
</evidence>
<reference evidence="4" key="1">
    <citation type="submission" date="2023-01" db="EMBL/GenBank/DDBJ databases">
        <title>Key to firefly adult light organ development and bioluminescence: homeobox transcription factors regulate luciferase expression and transportation to peroxisome.</title>
        <authorList>
            <person name="Fu X."/>
        </authorList>
    </citation>
    <scope>NUCLEOTIDE SEQUENCE [LARGE SCALE GENOMIC DNA]</scope>
</reference>
<dbReference type="EMBL" id="JARPUR010000007">
    <property type="protein sequence ID" value="KAK4873184.1"/>
    <property type="molecule type" value="Genomic_DNA"/>
</dbReference>
<dbReference type="SUPFAM" id="SSF51735">
    <property type="entry name" value="NAD(P)-binding Rossmann-fold domains"/>
    <property type="match status" value="1"/>
</dbReference>
<evidence type="ECO:0000313" key="4">
    <source>
        <dbReference type="Proteomes" id="UP001353858"/>
    </source>
</evidence>
<keyword evidence="1" id="KW-0560">Oxidoreductase</keyword>
<sequence length="325" mass="36749">MNSLTSYVLIPAVFLLLCLRKYKEHTWGKCLNKIKLDGKVAIVTGANSGIGYEITKELASRGAQVIMACRDLNKAAKAMYQIKQEIQSPVLLIPMELDLRSIESIKTFCNEITSAFVEIHILVNNAGVSFPKNMELTTKDGLEIHYGVNYLGHFVLTNLLLSPLLNAESSRIIVISSTLHERGTLDNVGAKTTDNYANSKLANLYFCKELASRLHGTNVKVMTVCPGWTNTNLFRHHTLKWYQIILIVPVAFFFMRTAKQGSETVIFCATQPNVQSGCIYKDCRKYKSRIDFDIEMSNKLWFDTKQIVEQIDEHLRLGILFKAPF</sequence>
<comment type="caution">
    <text evidence="3">The sequence shown here is derived from an EMBL/GenBank/DDBJ whole genome shotgun (WGS) entry which is preliminary data.</text>
</comment>
<dbReference type="PANTHER" id="PTHR43157">
    <property type="entry name" value="PHOSPHATIDYLINOSITOL-GLYCAN BIOSYNTHESIS CLASS F PROTEIN-RELATED"/>
    <property type="match status" value="1"/>
</dbReference>
<dbReference type="InterPro" id="IPR002347">
    <property type="entry name" value="SDR_fam"/>
</dbReference>
<evidence type="ECO:0000256" key="1">
    <source>
        <dbReference type="ARBA" id="ARBA00023002"/>
    </source>
</evidence>
<dbReference type="Proteomes" id="UP001353858">
    <property type="component" value="Unassembled WGS sequence"/>
</dbReference>
<keyword evidence="4" id="KW-1185">Reference proteome</keyword>